<accession>A0A0R1HLM7</accession>
<reference evidence="1 2" key="1">
    <citation type="journal article" date="2015" name="Genome Announc.">
        <title>Expanding the biotechnology potential of lactobacilli through comparative genomics of 213 strains and associated genera.</title>
        <authorList>
            <person name="Sun Z."/>
            <person name="Harris H.M."/>
            <person name="McCann A."/>
            <person name="Guo C."/>
            <person name="Argimon S."/>
            <person name="Zhang W."/>
            <person name="Yang X."/>
            <person name="Jeffery I.B."/>
            <person name="Cooney J.C."/>
            <person name="Kagawa T.F."/>
            <person name="Liu W."/>
            <person name="Song Y."/>
            <person name="Salvetti E."/>
            <person name="Wrobel A."/>
            <person name="Rasinkangas P."/>
            <person name="Parkhill J."/>
            <person name="Rea M.C."/>
            <person name="O'Sullivan O."/>
            <person name="Ritari J."/>
            <person name="Douillard F.P."/>
            <person name="Paul Ross R."/>
            <person name="Yang R."/>
            <person name="Briner A.E."/>
            <person name="Felis G.E."/>
            <person name="de Vos W.M."/>
            <person name="Barrangou R."/>
            <person name="Klaenhammer T.R."/>
            <person name="Caufield P.W."/>
            <person name="Cui Y."/>
            <person name="Zhang H."/>
            <person name="O'Toole P.W."/>
        </authorList>
    </citation>
    <scope>NUCLEOTIDE SEQUENCE [LARGE SCALE GENOMIC DNA]</scope>
    <source>
        <strain evidence="1 2">JCM 15530</strain>
    </source>
</reference>
<dbReference type="AlphaFoldDB" id="A0A0R1HLM7"/>
<dbReference type="EMBL" id="AZCX01000009">
    <property type="protein sequence ID" value="KRK47414.1"/>
    <property type="molecule type" value="Genomic_DNA"/>
</dbReference>
<dbReference type="STRING" id="1302272.FC96_GL002533"/>
<comment type="caution">
    <text evidence="1">The sequence shown here is derived from an EMBL/GenBank/DDBJ whole genome shotgun (WGS) entry which is preliminary data.</text>
</comment>
<keyword evidence="2" id="KW-1185">Reference proteome</keyword>
<proteinExistence type="predicted"/>
<dbReference type="RefSeq" id="WP_054659926.1">
    <property type="nucleotide sequence ID" value="NZ_AZCX01000009.1"/>
</dbReference>
<protein>
    <submittedName>
        <fullName evidence="1">Uncharacterized protein</fullName>
    </submittedName>
</protein>
<dbReference type="PATRIC" id="fig|1302272.5.peg.2583"/>
<evidence type="ECO:0000313" key="2">
    <source>
        <dbReference type="Proteomes" id="UP000050911"/>
    </source>
</evidence>
<evidence type="ECO:0000313" key="1">
    <source>
        <dbReference type="EMBL" id="KRK47414.1"/>
    </source>
</evidence>
<sequence>MNPLAELKTAYQQSKDLIMNQPLTTTQQAQFRRIQRSSTDLEQASNDIKLEAVYQALLGANLSAIDYQLFYVANLNHDHTWLTYPIEPRRVQMWRQTASPKLGLFSINAFMFEGVSIDETAALALL</sequence>
<dbReference type="OrthoDB" id="2293831at2"/>
<dbReference type="Proteomes" id="UP000050911">
    <property type="component" value="Unassembled WGS sequence"/>
</dbReference>
<organism evidence="1 2">
    <name type="scientific">Secundilactobacillus kimchicus JCM 15530</name>
    <dbReference type="NCBI Taxonomy" id="1302272"/>
    <lineage>
        <taxon>Bacteria</taxon>
        <taxon>Bacillati</taxon>
        <taxon>Bacillota</taxon>
        <taxon>Bacilli</taxon>
        <taxon>Lactobacillales</taxon>
        <taxon>Lactobacillaceae</taxon>
        <taxon>Secundilactobacillus</taxon>
    </lineage>
</organism>
<gene>
    <name evidence="1" type="ORF">FC96_GL002533</name>
</gene>
<name>A0A0R1HLM7_9LACO</name>